<dbReference type="Gene3D" id="3.90.180.10">
    <property type="entry name" value="Medium-chain alcohol dehydrogenases, catalytic domain"/>
    <property type="match status" value="1"/>
</dbReference>
<dbReference type="OrthoDB" id="5195079at2"/>
<reference evidence="4 5" key="1">
    <citation type="submission" date="2016-10" db="EMBL/GenBank/DDBJ databases">
        <authorList>
            <person name="de Groot N.N."/>
        </authorList>
    </citation>
    <scope>NUCLEOTIDE SEQUENCE [LARGE SCALE GENOMIC DNA]</scope>
    <source>
        <strain evidence="4 5">CGMCC 4.5598</strain>
    </source>
</reference>
<organism evidence="4 5">
    <name type="scientific">Nonomuraea wenchangensis</name>
    <dbReference type="NCBI Taxonomy" id="568860"/>
    <lineage>
        <taxon>Bacteria</taxon>
        <taxon>Bacillati</taxon>
        <taxon>Actinomycetota</taxon>
        <taxon>Actinomycetes</taxon>
        <taxon>Streptosporangiales</taxon>
        <taxon>Streptosporangiaceae</taxon>
        <taxon>Nonomuraea</taxon>
    </lineage>
</organism>
<accession>A0A1I0A6U4</accession>
<dbReference type="RefSeq" id="WP_091076651.1">
    <property type="nucleotide sequence ID" value="NZ_FOHX01000001.1"/>
</dbReference>
<dbReference type="GO" id="GO:0035925">
    <property type="term" value="F:mRNA 3'-UTR AU-rich region binding"/>
    <property type="evidence" value="ECO:0007669"/>
    <property type="project" value="TreeGrafter"/>
</dbReference>
<dbReference type="Pfam" id="PF08240">
    <property type="entry name" value="ADH_N"/>
    <property type="match status" value="1"/>
</dbReference>
<dbReference type="GO" id="GO:0005829">
    <property type="term" value="C:cytosol"/>
    <property type="evidence" value="ECO:0007669"/>
    <property type="project" value="TreeGrafter"/>
</dbReference>
<name>A0A1I0A6U4_9ACTN</name>
<dbReference type="EMBL" id="FOHX01000001">
    <property type="protein sequence ID" value="SES89861.1"/>
    <property type="molecule type" value="Genomic_DNA"/>
</dbReference>
<dbReference type="SMART" id="SM00829">
    <property type="entry name" value="PKS_ER"/>
    <property type="match status" value="1"/>
</dbReference>
<dbReference type="Gene3D" id="3.40.50.720">
    <property type="entry name" value="NAD(P)-binding Rossmann-like Domain"/>
    <property type="match status" value="1"/>
</dbReference>
<dbReference type="SUPFAM" id="SSF51735">
    <property type="entry name" value="NAD(P)-binding Rossmann-fold domains"/>
    <property type="match status" value="1"/>
</dbReference>
<gene>
    <name evidence="4" type="ORF">SAMN05421811_101685</name>
</gene>
<dbReference type="GO" id="GO:0003960">
    <property type="term" value="F:quinone reductase (NADPH) activity"/>
    <property type="evidence" value="ECO:0007669"/>
    <property type="project" value="TreeGrafter"/>
</dbReference>
<evidence type="ECO:0000256" key="2">
    <source>
        <dbReference type="ARBA" id="ARBA00023002"/>
    </source>
</evidence>
<protein>
    <submittedName>
        <fullName evidence="4">NADPH2:quinone reductase</fullName>
    </submittedName>
</protein>
<evidence type="ECO:0000259" key="3">
    <source>
        <dbReference type="SMART" id="SM00829"/>
    </source>
</evidence>
<evidence type="ECO:0000313" key="5">
    <source>
        <dbReference type="Proteomes" id="UP000199361"/>
    </source>
</evidence>
<evidence type="ECO:0000256" key="1">
    <source>
        <dbReference type="ARBA" id="ARBA00022857"/>
    </source>
</evidence>
<dbReference type="GO" id="GO:0070402">
    <property type="term" value="F:NADPH binding"/>
    <property type="evidence" value="ECO:0007669"/>
    <property type="project" value="TreeGrafter"/>
</dbReference>
<dbReference type="SUPFAM" id="SSF50129">
    <property type="entry name" value="GroES-like"/>
    <property type="match status" value="1"/>
</dbReference>
<dbReference type="InterPro" id="IPR013154">
    <property type="entry name" value="ADH-like_N"/>
</dbReference>
<sequence length="322" mass="32289">MDAIRLHTYGPAANLRLETLPDPVPGPGEARVAARAAGLHFIETLLRQGQGVGPHPAPELPVVLGSEVAGVVEAVGEGVPAGLVGRRVVTAEVSTGGYASHAVAPAATLTELPDQVGFGAAVAMNTTGATTYGLLELAPIGPEDVVLVLAAAGGVGTLLVQYARRAGATVAGAAGGPAKAARVAELGADLAVDYLEAGWDKSVREVSGEVTVVFDGVGGELGRAAHGLLGRGGRHVVYGSASGEWFRPDAAEAEARDIAVLDGIGHLLGRDGGMAELRARALEAAAEGVLTPAVQEFPLAEAAAAHAALESRDTMGKVVLTV</sequence>
<dbReference type="PANTHER" id="PTHR48106:SF13">
    <property type="entry name" value="QUINONE OXIDOREDUCTASE-RELATED"/>
    <property type="match status" value="1"/>
</dbReference>
<keyword evidence="5" id="KW-1185">Reference proteome</keyword>
<dbReference type="InterPro" id="IPR036291">
    <property type="entry name" value="NAD(P)-bd_dom_sf"/>
</dbReference>
<dbReference type="InterPro" id="IPR020843">
    <property type="entry name" value="ER"/>
</dbReference>
<keyword evidence="2" id="KW-0560">Oxidoreductase</keyword>
<dbReference type="Pfam" id="PF13602">
    <property type="entry name" value="ADH_zinc_N_2"/>
    <property type="match status" value="1"/>
</dbReference>
<keyword evidence="1" id="KW-0521">NADP</keyword>
<dbReference type="STRING" id="568860.SAMN05421811_101685"/>
<dbReference type="PANTHER" id="PTHR48106">
    <property type="entry name" value="QUINONE OXIDOREDUCTASE PIG3-RELATED"/>
    <property type="match status" value="1"/>
</dbReference>
<dbReference type="Proteomes" id="UP000199361">
    <property type="component" value="Unassembled WGS sequence"/>
</dbReference>
<feature type="domain" description="Enoyl reductase (ER)" evidence="3">
    <location>
        <begin position="10"/>
        <end position="320"/>
    </location>
</feature>
<dbReference type="AlphaFoldDB" id="A0A1I0A6U4"/>
<dbReference type="InterPro" id="IPR011032">
    <property type="entry name" value="GroES-like_sf"/>
</dbReference>
<evidence type="ECO:0000313" key="4">
    <source>
        <dbReference type="EMBL" id="SES89861.1"/>
    </source>
</evidence>
<proteinExistence type="predicted"/>